<evidence type="ECO:0000313" key="2">
    <source>
        <dbReference type="Proteomes" id="UP000198781"/>
    </source>
</evidence>
<accession>A0A1G6JWQ9</accession>
<dbReference type="SUPFAM" id="SSF55298">
    <property type="entry name" value="YjgF-like"/>
    <property type="match status" value="1"/>
</dbReference>
<dbReference type="AlphaFoldDB" id="A0A1G6JWQ9"/>
<protein>
    <submittedName>
        <fullName evidence="1">Enamine deaminase RidA, house cleaning of reactive enamine intermediates, YjgF/YER057c/UK114 family</fullName>
    </submittedName>
</protein>
<proteinExistence type="predicted"/>
<organism evidence="1 2">
    <name type="scientific">Paracidovorax valerianellae</name>
    <dbReference type="NCBI Taxonomy" id="187868"/>
    <lineage>
        <taxon>Bacteria</taxon>
        <taxon>Pseudomonadati</taxon>
        <taxon>Pseudomonadota</taxon>
        <taxon>Betaproteobacteria</taxon>
        <taxon>Burkholderiales</taxon>
        <taxon>Comamonadaceae</taxon>
        <taxon>Paracidovorax</taxon>
    </lineage>
</organism>
<dbReference type="PANTHER" id="PTHR43857">
    <property type="entry name" value="BLR7761 PROTEIN"/>
    <property type="match status" value="1"/>
</dbReference>
<dbReference type="EMBL" id="FMZC01000001">
    <property type="protein sequence ID" value="SDC23219.1"/>
    <property type="molecule type" value="Genomic_DNA"/>
</dbReference>
<name>A0A1G6JWQ9_9BURK</name>
<dbReference type="Gene3D" id="3.30.1330.40">
    <property type="entry name" value="RutC-like"/>
    <property type="match status" value="1"/>
</dbReference>
<dbReference type="InterPro" id="IPR006175">
    <property type="entry name" value="YjgF/YER057c/UK114"/>
</dbReference>
<dbReference type="Pfam" id="PF01042">
    <property type="entry name" value="Ribonuc_L-PSP"/>
    <property type="match status" value="1"/>
</dbReference>
<dbReference type="PANTHER" id="PTHR43857:SF1">
    <property type="entry name" value="YJGH FAMILY PROTEIN"/>
    <property type="match status" value="1"/>
</dbReference>
<sequence length="171" mass="17256">MSSTNSAAASTAPSSRSAGPAAAAYIAPLGTRGAPAMALSLLNPPGLYDPQPNGYSHLAVVQGAARTVHVAGQGGEDAQGRLAEGFGAQVDQALANLRTALGAAGAELKDVAKLTVLVVDHSEERLRSFGQALMAAWAGAPTPACTLIPVPRLALDGMLFEIDALAYVPAR</sequence>
<gene>
    <name evidence="1" type="ORF">SAMN05192589_101503</name>
</gene>
<evidence type="ECO:0000313" key="1">
    <source>
        <dbReference type="EMBL" id="SDC23219.1"/>
    </source>
</evidence>
<dbReference type="InterPro" id="IPR035959">
    <property type="entry name" value="RutC-like_sf"/>
</dbReference>
<dbReference type="STRING" id="187868.SAMN05192589_101503"/>
<keyword evidence="2" id="KW-1185">Reference proteome</keyword>
<dbReference type="Proteomes" id="UP000198781">
    <property type="component" value="Unassembled WGS sequence"/>
</dbReference>
<reference evidence="1 2" key="1">
    <citation type="submission" date="2016-10" db="EMBL/GenBank/DDBJ databases">
        <authorList>
            <person name="de Groot N.N."/>
        </authorList>
    </citation>
    <scope>NUCLEOTIDE SEQUENCE [LARGE SCALE GENOMIC DNA]</scope>
    <source>
        <strain evidence="1 2">DSM 16619</strain>
    </source>
</reference>